<evidence type="ECO:0000259" key="9">
    <source>
        <dbReference type="Pfam" id="PF05173"/>
    </source>
</evidence>
<evidence type="ECO:0000313" key="10">
    <source>
        <dbReference type="EMBL" id="TDF89459.1"/>
    </source>
</evidence>
<dbReference type="Proteomes" id="UP000295511">
    <property type="component" value="Unassembled WGS sequence"/>
</dbReference>
<evidence type="ECO:0000259" key="8">
    <source>
        <dbReference type="Pfam" id="PF01113"/>
    </source>
</evidence>
<gene>
    <name evidence="10" type="ORF">E1809_22900</name>
</gene>
<keyword evidence="5" id="KW-0560">Oxidoreductase</keyword>
<reference evidence="10 11" key="1">
    <citation type="submission" date="2019-03" db="EMBL/GenBank/DDBJ databases">
        <title>Whole genome sequence of Arthrobacter sp JH1-1.</title>
        <authorList>
            <person name="Trinh H.N."/>
        </authorList>
    </citation>
    <scope>NUCLEOTIDE SEQUENCE [LARGE SCALE GENOMIC DNA]</scope>
    <source>
        <strain evidence="10 11">JH1-1</strain>
    </source>
</reference>
<sequence>MAGDTSVLAAVVGHRGRLGSALCRALEESRHTLVGRVDRDGAHLNRVPNLVFDASNVSAIDTTLRVCRQGGAALIYCVSALSDAASKQLEDYAMTAPVVIATNLTLGHWLQAELVRNLAKMSRLSVQAATAIHERHPRTKLDRPSASAADLRAVWEAAGGNHLTEVVSLRFGLPVSGHTVTVDLPGESLSIHHEVASLDSAGMGAVVLSDWIIDQAPGLYDIHSAFEQAFRRISK</sequence>
<keyword evidence="4" id="KW-0220">Diaminopimelate biosynthesis</keyword>
<dbReference type="GO" id="GO:0019877">
    <property type="term" value="P:diaminopimelate biosynthetic process"/>
    <property type="evidence" value="ECO:0007669"/>
    <property type="project" value="UniProtKB-KW"/>
</dbReference>
<name>A0A4R5K735_9MICC</name>
<dbReference type="SUPFAM" id="SSF55347">
    <property type="entry name" value="Glyceraldehyde-3-phosphate dehydrogenase-like, C-terminal domain"/>
    <property type="match status" value="1"/>
</dbReference>
<dbReference type="EMBL" id="SMRU01000039">
    <property type="protein sequence ID" value="TDF89459.1"/>
    <property type="molecule type" value="Genomic_DNA"/>
</dbReference>
<dbReference type="AlphaFoldDB" id="A0A4R5K735"/>
<dbReference type="SUPFAM" id="SSF51735">
    <property type="entry name" value="NAD(P)-binding Rossmann-fold domains"/>
    <property type="match status" value="1"/>
</dbReference>
<dbReference type="GO" id="GO:0009089">
    <property type="term" value="P:lysine biosynthetic process via diaminopimelate"/>
    <property type="evidence" value="ECO:0007669"/>
    <property type="project" value="InterPro"/>
</dbReference>
<dbReference type="RefSeq" id="WP_133206559.1">
    <property type="nucleotide sequence ID" value="NZ_SMRU01000039.1"/>
</dbReference>
<feature type="domain" description="Dihydrodipicolinate reductase N-terminal" evidence="8">
    <location>
        <begin position="10"/>
        <end position="103"/>
    </location>
</feature>
<evidence type="ECO:0000256" key="5">
    <source>
        <dbReference type="ARBA" id="ARBA00023002"/>
    </source>
</evidence>
<feature type="domain" description="Dihydrodipicolinate reductase C-terminal" evidence="9">
    <location>
        <begin position="111"/>
        <end position="223"/>
    </location>
</feature>
<evidence type="ECO:0000313" key="11">
    <source>
        <dbReference type="Proteomes" id="UP000295511"/>
    </source>
</evidence>
<dbReference type="Pfam" id="PF01113">
    <property type="entry name" value="DapB_N"/>
    <property type="match status" value="1"/>
</dbReference>
<evidence type="ECO:0000256" key="4">
    <source>
        <dbReference type="ARBA" id="ARBA00022915"/>
    </source>
</evidence>
<keyword evidence="11" id="KW-1185">Reference proteome</keyword>
<keyword evidence="2" id="KW-0028">Amino-acid biosynthesis</keyword>
<dbReference type="Pfam" id="PF05173">
    <property type="entry name" value="DapB_C"/>
    <property type="match status" value="1"/>
</dbReference>
<dbReference type="OrthoDB" id="4331787at2"/>
<keyword evidence="3" id="KW-0521">NADP</keyword>
<evidence type="ECO:0000256" key="1">
    <source>
        <dbReference type="ARBA" id="ARBA00006642"/>
    </source>
</evidence>
<dbReference type="Gene3D" id="3.30.360.10">
    <property type="entry name" value="Dihydrodipicolinate Reductase, domain 2"/>
    <property type="match status" value="1"/>
</dbReference>
<dbReference type="InterPro" id="IPR022663">
    <property type="entry name" value="DapB_C"/>
</dbReference>
<evidence type="ECO:0000256" key="3">
    <source>
        <dbReference type="ARBA" id="ARBA00022857"/>
    </source>
</evidence>
<dbReference type="Gene3D" id="3.40.50.720">
    <property type="entry name" value="NAD(P)-binding Rossmann-like Domain"/>
    <property type="match status" value="1"/>
</dbReference>
<accession>A0A4R5K735</accession>
<comment type="similarity">
    <text evidence="1">Belongs to the DapB family.</text>
</comment>
<proteinExistence type="inferred from homology"/>
<keyword evidence="7" id="KW-0457">Lysine biosynthesis</keyword>
<comment type="caution">
    <text evidence="10">The sequence shown here is derived from an EMBL/GenBank/DDBJ whole genome shotgun (WGS) entry which is preliminary data.</text>
</comment>
<dbReference type="GO" id="GO:0008839">
    <property type="term" value="F:4-hydroxy-tetrahydrodipicolinate reductase"/>
    <property type="evidence" value="ECO:0007669"/>
    <property type="project" value="InterPro"/>
</dbReference>
<dbReference type="InterPro" id="IPR000846">
    <property type="entry name" value="DapB_N"/>
</dbReference>
<organism evidence="10 11">
    <name type="scientific">Arthrobacter terricola</name>
    <dbReference type="NCBI Taxonomy" id="2547396"/>
    <lineage>
        <taxon>Bacteria</taxon>
        <taxon>Bacillati</taxon>
        <taxon>Actinomycetota</taxon>
        <taxon>Actinomycetes</taxon>
        <taxon>Micrococcales</taxon>
        <taxon>Micrococcaceae</taxon>
        <taxon>Arthrobacter</taxon>
    </lineage>
</organism>
<evidence type="ECO:0000256" key="6">
    <source>
        <dbReference type="ARBA" id="ARBA00023027"/>
    </source>
</evidence>
<dbReference type="InterPro" id="IPR036291">
    <property type="entry name" value="NAD(P)-bd_dom_sf"/>
</dbReference>
<dbReference type="InterPro" id="IPR023940">
    <property type="entry name" value="DHDPR_bac"/>
</dbReference>
<dbReference type="PIRSF" id="PIRSF000161">
    <property type="entry name" value="DHPR"/>
    <property type="match status" value="1"/>
</dbReference>
<protein>
    <submittedName>
        <fullName evidence="10">NAD-dependent epimerase/dehydratase family protein</fullName>
    </submittedName>
</protein>
<keyword evidence="6" id="KW-0520">NAD</keyword>
<evidence type="ECO:0000256" key="2">
    <source>
        <dbReference type="ARBA" id="ARBA00022605"/>
    </source>
</evidence>
<evidence type="ECO:0000256" key="7">
    <source>
        <dbReference type="ARBA" id="ARBA00023154"/>
    </source>
</evidence>